<accession>A0A1I6X3D8</accession>
<dbReference type="PANTHER" id="PTHR30146">
    <property type="entry name" value="LACI-RELATED TRANSCRIPTIONAL REPRESSOR"/>
    <property type="match status" value="1"/>
</dbReference>
<reference evidence="6" key="1">
    <citation type="submission" date="2016-10" db="EMBL/GenBank/DDBJ databases">
        <authorList>
            <person name="Varghese N."/>
            <person name="Submissions S."/>
        </authorList>
    </citation>
    <scope>NUCLEOTIDE SEQUENCE [LARGE SCALE GENOMIC DNA]</scope>
    <source>
        <strain evidence="6">DSM 46136</strain>
    </source>
</reference>
<keyword evidence="2" id="KW-0238">DNA-binding</keyword>
<evidence type="ECO:0000313" key="6">
    <source>
        <dbReference type="Proteomes" id="UP000199546"/>
    </source>
</evidence>
<feature type="domain" description="Transcriptional regulator LacI/GalR-like sensor" evidence="4">
    <location>
        <begin position="11"/>
        <end position="110"/>
    </location>
</feature>
<dbReference type="PANTHER" id="PTHR30146:SF109">
    <property type="entry name" value="HTH-TYPE TRANSCRIPTIONAL REGULATOR GALS"/>
    <property type="match status" value="1"/>
</dbReference>
<dbReference type="GO" id="GO:0003700">
    <property type="term" value="F:DNA-binding transcription factor activity"/>
    <property type="evidence" value="ECO:0007669"/>
    <property type="project" value="TreeGrafter"/>
</dbReference>
<dbReference type="SUPFAM" id="SSF53822">
    <property type="entry name" value="Periplasmic binding protein-like I"/>
    <property type="match status" value="1"/>
</dbReference>
<dbReference type="GO" id="GO:0000976">
    <property type="term" value="F:transcription cis-regulatory region binding"/>
    <property type="evidence" value="ECO:0007669"/>
    <property type="project" value="TreeGrafter"/>
</dbReference>
<dbReference type="Pfam" id="PF13377">
    <property type="entry name" value="Peripla_BP_3"/>
    <property type="match status" value="1"/>
</dbReference>
<dbReference type="InterPro" id="IPR046335">
    <property type="entry name" value="LacI/GalR-like_sensor"/>
</dbReference>
<dbReference type="Gene3D" id="3.40.50.2300">
    <property type="match status" value="1"/>
</dbReference>
<proteinExistence type="predicted"/>
<dbReference type="Proteomes" id="UP000199546">
    <property type="component" value="Unassembled WGS sequence"/>
</dbReference>
<dbReference type="AlphaFoldDB" id="A0A1I6X3D8"/>
<sequence length="111" mass="11469">MRTVAGDVDARAGEAGAEEVLTRWPDTDAIVASCDDVALGALAVLRRHGRQVPGDVAVAGFDDVPVTEVTELTTATHPVEQIAAAAVRAALDPAPVEETVFPSELVVRPSA</sequence>
<gene>
    <name evidence="5" type="ORF">SAMN05660657_00039</name>
</gene>
<dbReference type="RefSeq" id="WP_281246696.1">
    <property type="nucleotide sequence ID" value="NZ_FPBA01000001.1"/>
</dbReference>
<dbReference type="EMBL" id="FPBA01000001">
    <property type="protein sequence ID" value="SFT32706.1"/>
    <property type="molecule type" value="Genomic_DNA"/>
</dbReference>
<name>A0A1I6X3D8_9ACTN</name>
<evidence type="ECO:0000256" key="3">
    <source>
        <dbReference type="ARBA" id="ARBA00023163"/>
    </source>
</evidence>
<evidence type="ECO:0000313" key="5">
    <source>
        <dbReference type="EMBL" id="SFT32706.1"/>
    </source>
</evidence>
<organism evidence="5 6">
    <name type="scientific">Geodermatophilus amargosae</name>
    <dbReference type="NCBI Taxonomy" id="1296565"/>
    <lineage>
        <taxon>Bacteria</taxon>
        <taxon>Bacillati</taxon>
        <taxon>Actinomycetota</taxon>
        <taxon>Actinomycetes</taxon>
        <taxon>Geodermatophilales</taxon>
        <taxon>Geodermatophilaceae</taxon>
        <taxon>Geodermatophilus</taxon>
    </lineage>
</organism>
<keyword evidence="1" id="KW-0805">Transcription regulation</keyword>
<protein>
    <submittedName>
        <fullName evidence="5">Substrate-binding protein-like domain-containing protein</fullName>
    </submittedName>
</protein>
<evidence type="ECO:0000256" key="1">
    <source>
        <dbReference type="ARBA" id="ARBA00023015"/>
    </source>
</evidence>
<dbReference type="InterPro" id="IPR028082">
    <property type="entry name" value="Peripla_BP_I"/>
</dbReference>
<evidence type="ECO:0000256" key="2">
    <source>
        <dbReference type="ARBA" id="ARBA00023125"/>
    </source>
</evidence>
<keyword evidence="6" id="KW-1185">Reference proteome</keyword>
<evidence type="ECO:0000259" key="4">
    <source>
        <dbReference type="Pfam" id="PF13377"/>
    </source>
</evidence>
<dbReference type="STRING" id="1296565.SAMN05660657_00039"/>
<keyword evidence="3" id="KW-0804">Transcription</keyword>